<reference evidence="3" key="1">
    <citation type="submission" date="2022-06" db="EMBL/GenBank/DDBJ databases">
        <authorList>
            <person name="Berger JAMES D."/>
            <person name="Berger JAMES D."/>
        </authorList>
    </citation>
    <scope>NUCLEOTIDE SEQUENCE [LARGE SCALE GENOMIC DNA]</scope>
</reference>
<feature type="compositionally biased region" description="Low complexity" evidence="1">
    <location>
        <begin position="39"/>
        <end position="66"/>
    </location>
</feature>
<reference evidence="4" key="2">
    <citation type="submission" date="2023-11" db="UniProtKB">
        <authorList>
            <consortium name="WormBaseParasite"/>
        </authorList>
    </citation>
    <scope>IDENTIFICATION</scope>
</reference>
<keyword evidence="2" id="KW-1133">Transmembrane helix</keyword>
<keyword evidence="2" id="KW-0812">Transmembrane</keyword>
<feature type="transmembrane region" description="Helical" evidence="2">
    <location>
        <begin position="7"/>
        <end position="25"/>
    </location>
</feature>
<dbReference type="WBParaSite" id="SRDH1_93770.1">
    <property type="protein sequence ID" value="SRDH1_93770.1"/>
    <property type="gene ID" value="SRDH1_93770"/>
</dbReference>
<name>A0AA85GDA9_9TREM</name>
<evidence type="ECO:0000313" key="3">
    <source>
        <dbReference type="Proteomes" id="UP000050792"/>
    </source>
</evidence>
<dbReference type="Proteomes" id="UP000050792">
    <property type="component" value="Unassembled WGS sequence"/>
</dbReference>
<keyword evidence="3" id="KW-1185">Reference proteome</keyword>
<organism evidence="3 4">
    <name type="scientific">Schistosoma rodhaini</name>
    <dbReference type="NCBI Taxonomy" id="6188"/>
    <lineage>
        <taxon>Eukaryota</taxon>
        <taxon>Metazoa</taxon>
        <taxon>Spiralia</taxon>
        <taxon>Lophotrochozoa</taxon>
        <taxon>Platyhelminthes</taxon>
        <taxon>Trematoda</taxon>
        <taxon>Digenea</taxon>
        <taxon>Strigeidida</taxon>
        <taxon>Schistosomatoidea</taxon>
        <taxon>Schistosomatidae</taxon>
        <taxon>Schistosoma</taxon>
    </lineage>
</organism>
<feature type="region of interest" description="Disordered" evidence="1">
    <location>
        <begin position="38"/>
        <end position="66"/>
    </location>
</feature>
<sequence>MIIFKQNLLLIYLYIITFNLLIYGYDYPMYMNMEHPPASSSLSSDSSTSSSSSSSSSKSSSSSSLLKSKKIHTILHRYYWIHRIHQLDPFHDDNLYSSLNKRNYSNHQILLKLLKDKRRMNNDDHNNKDHHHHHHNIIIINRLLNGEIFKLRGWRPQRYG</sequence>
<accession>A0AA85GDA9</accession>
<evidence type="ECO:0000256" key="1">
    <source>
        <dbReference type="SAM" id="MobiDB-lite"/>
    </source>
</evidence>
<evidence type="ECO:0000256" key="2">
    <source>
        <dbReference type="SAM" id="Phobius"/>
    </source>
</evidence>
<dbReference type="AlphaFoldDB" id="A0AA85GDA9"/>
<proteinExistence type="predicted"/>
<protein>
    <submittedName>
        <fullName evidence="4">Uncharacterized protein</fullName>
    </submittedName>
</protein>
<evidence type="ECO:0000313" key="4">
    <source>
        <dbReference type="WBParaSite" id="SRDH1_93770.1"/>
    </source>
</evidence>
<keyword evidence="2" id="KW-0472">Membrane</keyword>